<dbReference type="SUPFAM" id="SSF101874">
    <property type="entry name" value="YceI-like"/>
    <property type="match status" value="1"/>
</dbReference>
<dbReference type="Gene3D" id="2.40.128.110">
    <property type="entry name" value="Lipid/polyisoprenoid-binding, YceI-like"/>
    <property type="match status" value="1"/>
</dbReference>
<gene>
    <name evidence="2" type="ORF">ABT56_13000</name>
</gene>
<organism evidence="2 3">
    <name type="scientific">Photobacterium aquae</name>
    <dbReference type="NCBI Taxonomy" id="1195763"/>
    <lineage>
        <taxon>Bacteria</taxon>
        <taxon>Pseudomonadati</taxon>
        <taxon>Pseudomonadota</taxon>
        <taxon>Gammaproteobacteria</taxon>
        <taxon>Vibrionales</taxon>
        <taxon>Vibrionaceae</taxon>
        <taxon>Photobacterium</taxon>
    </lineage>
</organism>
<proteinExistence type="predicted"/>
<reference evidence="2 3" key="1">
    <citation type="submission" date="2015-05" db="EMBL/GenBank/DDBJ databases">
        <title>Photobacterium galathea sp. nov.</title>
        <authorList>
            <person name="Machado H."/>
            <person name="Gram L."/>
        </authorList>
    </citation>
    <scope>NUCLEOTIDE SEQUENCE [LARGE SCALE GENOMIC DNA]</scope>
    <source>
        <strain evidence="2 3">CGMCC 1.12159</strain>
    </source>
</reference>
<dbReference type="PANTHER" id="PTHR34406">
    <property type="entry name" value="PROTEIN YCEI"/>
    <property type="match status" value="1"/>
</dbReference>
<comment type="caution">
    <text evidence="2">The sequence shown here is derived from an EMBL/GenBank/DDBJ whole genome shotgun (WGS) entry which is preliminary data.</text>
</comment>
<dbReference type="OrthoDB" id="9793816at2"/>
<dbReference type="InterPro" id="IPR036761">
    <property type="entry name" value="TTHA0802/YceI-like_sf"/>
</dbReference>
<dbReference type="RefSeq" id="WP_047879313.1">
    <property type="nucleotide sequence ID" value="NZ_LDOT01000016.1"/>
</dbReference>
<dbReference type="PANTHER" id="PTHR34406:SF1">
    <property type="entry name" value="PROTEIN YCEI"/>
    <property type="match status" value="1"/>
</dbReference>
<dbReference type="AlphaFoldDB" id="A0A0J1H001"/>
<dbReference type="STRING" id="1195763.ABT56_13000"/>
<keyword evidence="3" id="KW-1185">Reference proteome</keyword>
<protein>
    <recommendedName>
        <fullName evidence="1">Lipid/polyisoprenoid-binding YceI-like domain-containing protein</fullName>
    </recommendedName>
</protein>
<evidence type="ECO:0000313" key="2">
    <source>
        <dbReference type="EMBL" id="KLV05109.1"/>
    </source>
</evidence>
<dbReference type="Pfam" id="PF04264">
    <property type="entry name" value="YceI"/>
    <property type="match status" value="1"/>
</dbReference>
<evidence type="ECO:0000259" key="1">
    <source>
        <dbReference type="SMART" id="SM00867"/>
    </source>
</evidence>
<dbReference type="Proteomes" id="UP000036097">
    <property type="component" value="Unassembled WGS sequence"/>
</dbReference>
<evidence type="ECO:0000313" key="3">
    <source>
        <dbReference type="Proteomes" id="UP000036097"/>
    </source>
</evidence>
<accession>A0A0J1H001</accession>
<dbReference type="InterPro" id="IPR007372">
    <property type="entry name" value="Lipid/polyisoprenoid-bd_YceI"/>
</dbReference>
<sequence>MSVRKNGIITAALTSLVGGMMLASMPVWAGWKLDNQQSSIHFASVKNDSVFEQHGFRNLSGSIEDSGKVSLSIDLNSVDTQIQIRDERMKKELFDTKSYPITQVSAAIDTAMLEKIAAGKTSTTTVEFELDLHGKKQPLKAEVQVTGLDNGGLLVTTVEPVVITADAFGLADGVNKLKDIAKLNSILMSVPVSANLVFVSE</sequence>
<dbReference type="SMART" id="SM00867">
    <property type="entry name" value="YceI"/>
    <property type="match status" value="1"/>
</dbReference>
<name>A0A0J1H001_9GAMM</name>
<feature type="domain" description="Lipid/polyisoprenoid-binding YceI-like" evidence="1">
    <location>
        <begin position="30"/>
        <end position="199"/>
    </location>
</feature>
<dbReference type="InterPro" id="IPR027016">
    <property type="entry name" value="UCP029811"/>
</dbReference>
<dbReference type="PATRIC" id="fig|1195763.3.peg.2750"/>
<dbReference type="EMBL" id="LDOT01000016">
    <property type="protein sequence ID" value="KLV05109.1"/>
    <property type="molecule type" value="Genomic_DNA"/>
</dbReference>
<dbReference type="PIRSF" id="PIRSF029811">
    <property type="entry name" value="UCP029811"/>
    <property type="match status" value="1"/>
</dbReference>